<gene>
    <name evidence="1" type="ORF">LCGC14_2997390</name>
</gene>
<organism evidence="1">
    <name type="scientific">marine sediment metagenome</name>
    <dbReference type="NCBI Taxonomy" id="412755"/>
    <lineage>
        <taxon>unclassified sequences</taxon>
        <taxon>metagenomes</taxon>
        <taxon>ecological metagenomes</taxon>
    </lineage>
</organism>
<comment type="caution">
    <text evidence="1">The sequence shown here is derived from an EMBL/GenBank/DDBJ whole genome shotgun (WGS) entry which is preliminary data.</text>
</comment>
<proteinExistence type="predicted"/>
<accession>A0A0F8ZT64</accession>
<protein>
    <submittedName>
        <fullName evidence="1">Uncharacterized protein</fullName>
    </submittedName>
</protein>
<reference evidence="1" key="1">
    <citation type="journal article" date="2015" name="Nature">
        <title>Complex archaea that bridge the gap between prokaryotes and eukaryotes.</title>
        <authorList>
            <person name="Spang A."/>
            <person name="Saw J.H."/>
            <person name="Jorgensen S.L."/>
            <person name="Zaremba-Niedzwiedzka K."/>
            <person name="Martijn J."/>
            <person name="Lind A.E."/>
            <person name="van Eijk R."/>
            <person name="Schleper C."/>
            <person name="Guy L."/>
            <person name="Ettema T.J."/>
        </authorList>
    </citation>
    <scope>NUCLEOTIDE SEQUENCE</scope>
</reference>
<evidence type="ECO:0000313" key="1">
    <source>
        <dbReference type="EMBL" id="KKK63131.1"/>
    </source>
</evidence>
<sequence>MNKSEIITYVKDKLNDSAWYDYSLLAHMLRDFVDPNDKDLKTLAWELGSGQYGCTKGDVRNLVEIMEKDDEKPN</sequence>
<dbReference type="AlphaFoldDB" id="A0A0F8ZT64"/>
<name>A0A0F8ZT64_9ZZZZ</name>
<dbReference type="EMBL" id="LAZR01061663">
    <property type="protein sequence ID" value="KKK63131.1"/>
    <property type="molecule type" value="Genomic_DNA"/>
</dbReference>